<reference evidence="1 2" key="1">
    <citation type="journal article" date="2019" name="Science">
        <title>Social genes are selection hotspots in kin groups of a soil microbe.</title>
        <authorList>
            <person name="Wielgoss S."/>
            <person name="Wolfensberger R."/>
            <person name="Sun L."/>
            <person name="Fiegna F."/>
            <person name="Velicer G.J."/>
        </authorList>
    </citation>
    <scope>NUCLEOTIDE SEQUENCE [LARGE SCALE GENOMIC DNA]</scope>
    <source>
        <strain evidence="1 2">MC3.5.9c15</strain>
    </source>
</reference>
<gene>
    <name evidence="1" type="ORF">BHS09_24770</name>
</gene>
<dbReference type="AlphaFoldDB" id="A0AAE6G3E2"/>
<proteinExistence type="predicted"/>
<organism evidence="1 2">
    <name type="scientific">Myxococcus xanthus</name>
    <dbReference type="NCBI Taxonomy" id="34"/>
    <lineage>
        <taxon>Bacteria</taxon>
        <taxon>Pseudomonadati</taxon>
        <taxon>Myxococcota</taxon>
        <taxon>Myxococcia</taxon>
        <taxon>Myxococcales</taxon>
        <taxon>Cystobacterineae</taxon>
        <taxon>Myxococcaceae</taxon>
        <taxon>Myxococcus</taxon>
    </lineage>
</organism>
<name>A0AAE6G3E2_MYXXA</name>
<dbReference type="RefSeq" id="WP_140799355.1">
    <property type="nucleotide sequence ID" value="NZ_CP017173.1"/>
</dbReference>
<protein>
    <submittedName>
        <fullName evidence="1">Uncharacterized protein</fullName>
    </submittedName>
</protein>
<sequence>MMRPEDPRGHDFHANRIEGLDYEFMQEQGWLFPCEPPGYEWLCHPAGSEVATTNFKFVAPLIQYPPHEAA</sequence>
<dbReference type="EMBL" id="CP017174">
    <property type="protein sequence ID" value="QDE69931.1"/>
    <property type="molecule type" value="Genomic_DNA"/>
</dbReference>
<evidence type="ECO:0000313" key="2">
    <source>
        <dbReference type="Proteomes" id="UP000320179"/>
    </source>
</evidence>
<dbReference type="Proteomes" id="UP000320179">
    <property type="component" value="Chromosome"/>
</dbReference>
<evidence type="ECO:0000313" key="1">
    <source>
        <dbReference type="EMBL" id="QDE69931.1"/>
    </source>
</evidence>
<accession>A0AAE6G3E2</accession>